<dbReference type="Proteomes" id="UP001066276">
    <property type="component" value="Chromosome 8"/>
</dbReference>
<reference evidence="2" key="1">
    <citation type="journal article" date="2022" name="bioRxiv">
        <title>Sequencing and chromosome-scale assembly of the giantPleurodeles waltlgenome.</title>
        <authorList>
            <person name="Brown T."/>
            <person name="Elewa A."/>
            <person name="Iarovenko S."/>
            <person name="Subramanian E."/>
            <person name="Araus A.J."/>
            <person name="Petzold A."/>
            <person name="Susuki M."/>
            <person name="Suzuki K.-i.T."/>
            <person name="Hayashi T."/>
            <person name="Toyoda A."/>
            <person name="Oliveira C."/>
            <person name="Osipova E."/>
            <person name="Leigh N.D."/>
            <person name="Simon A."/>
            <person name="Yun M.H."/>
        </authorList>
    </citation>
    <scope>NUCLEOTIDE SEQUENCE</scope>
    <source>
        <strain evidence="2">20211129_DDA</strain>
        <tissue evidence="2">Liver</tissue>
    </source>
</reference>
<evidence type="ECO:0000313" key="2">
    <source>
        <dbReference type="EMBL" id="KAJ1118612.1"/>
    </source>
</evidence>
<feature type="region of interest" description="Disordered" evidence="1">
    <location>
        <begin position="97"/>
        <end position="122"/>
    </location>
</feature>
<gene>
    <name evidence="2" type="ORF">NDU88_006802</name>
</gene>
<proteinExistence type="predicted"/>
<keyword evidence="3" id="KW-1185">Reference proteome</keyword>
<evidence type="ECO:0000313" key="3">
    <source>
        <dbReference type="Proteomes" id="UP001066276"/>
    </source>
</evidence>
<evidence type="ECO:0000256" key="1">
    <source>
        <dbReference type="SAM" id="MobiDB-lite"/>
    </source>
</evidence>
<comment type="caution">
    <text evidence="2">The sequence shown here is derived from an EMBL/GenBank/DDBJ whole genome shotgun (WGS) entry which is preliminary data.</text>
</comment>
<organism evidence="2 3">
    <name type="scientific">Pleurodeles waltl</name>
    <name type="common">Iberian ribbed newt</name>
    <dbReference type="NCBI Taxonomy" id="8319"/>
    <lineage>
        <taxon>Eukaryota</taxon>
        <taxon>Metazoa</taxon>
        <taxon>Chordata</taxon>
        <taxon>Craniata</taxon>
        <taxon>Vertebrata</taxon>
        <taxon>Euteleostomi</taxon>
        <taxon>Amphibia</taxon>
        <taxon>Batrachia</taxon>
        <taxon>Caudata</taxon>
        <taxon>Salamandroidea</taxon>
        <taxon>Salamandridae</taxon>
        <taxon>Pleurodelinae</taxon>
        <taxon>Pleurodeles</taxon>
    </lineage>
</organism>
<sequence>MYARLPHGLRVQLAFLGALSSPTRTGLAGSLDLGRIRIGPEIAVRRARPSPAGRPRVAEGADSAWRTEGAPSVCGAGPGAGPVRAAAAAGRLRVAGAGGRAGPPALRTVRGQTAGPRPNSSGGGCGLGLLEVAVSAVLR</sequence>
<protein>
    <submittedName>
        <fullName evidence="2">Uncharacterized protein</fullName>
    </submittedName>
</protein>
<dbReference type="EMBL" id="JANPWB010000012">
    <property type="protein sequence ID" value="KAJ1118612.1"/>
    <property type="molecule type" value="Genomic_DNA"/>
</dbReference>
<dbReference type="AlphaFoldDB" id="A0AAV7NU73"/>
<name>A0AAV7NU73_PLEWA</name>
<accession>A0AAV7NU73</accession>
<feature type="region of interest" description="Disordered" evidence="1">
    <location>
        <begin position="47"/>
        <end position="77"/>
    </location>
</feature>